<dbReference type="EMBL" id="CAJPVI010000030">
    <property type="protein sequence ID" value="CAG2154362.1"/>
    <property type="molecule type" value="Genomic_DNA"/>
</dbReference>
<protein>
    <submittedName>
        <fullName evidence="1">Uncharacterized protein</fullName>
    </submittedName>
</protein>
<evidence type="ECO:0000313" key="2">
    <source>
        <dbReference type="Proteomes" id="UP000672657"/>
    </source>
</evidence>
<sequence length="38" mass="4032">MADTVVCFKPDLGVPDHAPLVLTPHDPVLSSHVPEPSL</sequence>
<evidence type="ECO:0000313" key="1">
    <source>
        <dbReference type="EMBL" id="CAG2154362.1"/>
    </source>
</evidence>
<gene>
    <name evidence="1" type="ORF">LMG26411_04621</name>
</gene>
<proteinExistence type="predicted"/>
<dbReference type="Proteomes" id="UP000672657">
    <property type="component" value="Unassembled WGS sequence"/>
</dbReference>
<comment type="caution">
    <text evidence="1">The sequence shown here is derived from an EMBL/GenBank/DDBJ whole genome shotgun (WGS) entry which is preliminary data.</text>
</comment>
<organism evidence="1 2">
    <name type="scientific">Cupriavidus numazuensis</name>
    <dbReference type="NCBI Taxonomy" id="221992"/>
    <lineage>
        <taxon>Bacteria</taxon>
        <taxon>Pseudomonadati</taxon>
        <taxon>Pseudomonadota</taxon>
        <taxon>Betaproteobacteria</taxon>
        <taxon>Burkholderiales</taxon>
        <taxon>Burkholderiaceae</taxon>
        <taxon>Cupriavidus</taxon>
    </lineage>
</organism>
<accession>A0ABN7Q2D0</accession>
<keyword evidence="2" id="KW-1185">Reference proteome</keyword>
<name>A0ABN7Q2D0_9BURK</name>
<reference evidence="1 2" key="1">
    <citation type="submission" date="2021-03" db="EMBL/GenBank/DDBJ databases">
        <authorList>
            <person name="Peeters C."/>
        </authorList>
    </citation>
    <scope>NUCLEOTIDE SEQUENCE [LARGE SCALE GENOMIC DNA]</scope>
    <source>
        <strain evidence="1 2">LMG 26411</strain>
    </source>
</reference>